<dbReference type="Pfam" id="PF08241">
    <property type="entry name" value="Methyltransf_11"/>
    <property type="match status" value="1"/>
</dbReference>
<name>A0A387FW28_9HYPH</name>
<protein>
    <submittedName>
        <fullName evidence="3">Class I SAM-dependent methyltransferase</fullName>
    </submittedName>
</protein>
<dbReference type="SUPFAM" id="SSF53335">
    <property type="entry name" value="S-adenosyl-L-methionine-dependent methyltransferases"/>
    <property type="match status" value="1"/>
</dbReference>
<accession>A0A387FW28</accession>
<dbReference type="EMBL" id="CP032694">
    <property type="protein sequence ID" value="AYG60081.1"/>
    <property type="molecule type" value="Genomic_DNA"/>
</dbReference>
<gene>
    <name evidence="3" type="ORF">CCGE525_15620</name>
</gene>
<feature type="domain" description="Methyltransferase type 11" evidence="2">
    <location>
        <begin position="69"/>
        <end position="165"/>
    </location>
</feature>
<keyword evidence="4" id="KW-1185">Reference proteome</keyword>
<organism evidence="3 4">
    <name type="scientific">Rhizobium jaguaris</name>
    <dbReference type="NCBI Taxonomy" id="1312183"/>
    <lineage>
        <taxon>Bacteria</taxon>
        <taxon>Pseudomonadati</taxon>
        <taxon>Pseudomonadota</taxon>
        <taxon>Alphaproteobacteria</taxon>
        <taxon>Hyphomicrobiales</taxon>
        <taxon>Rhizobiaceae</taxon>
        <taxon>Rhizobium/Agrobacterium group</taxon>
        <taxon>Rhizobium</taxon>
    </lineage>
</organism>
<evidence type="ECO:0000256" key="1">
    <source>
        <dbReference type="ARBA" id="ARBA00022679"/>
    </source>
</evidence>
<dbReference type="Gene3D" id="3.40.50.150">
    <property type="entry name" value="Vaccinia Virus protein VP39"/>
    <property type="match status" value="1"/>
</dbReference>
<dbReference type="InterPro" id="IPR050447">
    <property type="entry name" value="Erg6_SMT_methyltransf"/>
</dbReference>
<sequence>MSTEEKVASHYTRGSLESTILGGLTASGKDIDHLSIDDLAGIDEFHLGRREATVEFAKDLDLLDGMRLIDIGSGIGGSARYIASEYGCIVTGVDLTDEFVNVANALTERCGMAMQVSFRQASALALPFADESFERATLIHVGMNIENKATLFAEVRRVLKRGGRFGLYEIMQVRDAELPYPMPWAMTPETSFVRSPATYRQLLEDAGFTVEFEQDRSALAIRVAQEMRARAENGGQALSQAALMGPSAAERLGNVGAAVGGGLIAPIEMVAKAN</sequence>
<dbReference type="GO" id="GO:0008757">
    <property type="term" value="F:S-adenosylmethionine-dependent methyltransferase activity"/>
    <property type="evidence" value="ECO:0007669"/>
    <property type="project" value="InterPro"/>
</dbReference>
<dbReference type="InterPro" id="IPR029063">
    <property type="entry name" value="SAM-dependent_MTases_sf"/>
</dbReference>
<evidence type="ECO:0000259" key="2">
    <source>
        <dbReference type="Pfam" id="PF08241"/>
    </source>
</evidence>
<keyword evidence="1 3" id="KW-0808">Transferase</keyword>
<dbReference type="AlphaFoldDB" id="A0A387FW28"/>
<dbReference type="KEGG" id="rjg:CCGE525_15620"/>
<reference evidence="3 4" key="1">
    <citation type="submission" date="2018-10" db="EMBL/GenBank/DDBJ databases">
        <title>Rhizobium etli, R. leguminosarum and a new Rhizobium genospecies from Phaseolus dumosus.</title>
        <authorList>
            <person name="Ramirez-Puebla S.T."/>
            <person name="Rogel-Hernandez M.A."/>
            <person name="Guerrero G."/>
            <person name="Ormeno-Orrillo E."/>
            <person name="Martinez-Romero J.C."/>
            <person name="Negrete-Yankelevich S."/>
            <person name="Martinez-Romero E."/>
        </authorList>
    </citation>
    <scope>NUCLEOTIDE SEQUENCE [LARGE SCALE GENOMIC DNA]</scope>
    <source>
        <strain evidence="3 4">CCGE525</strain>
    </source>
</reference>
<dbReference type="RefSeq" id="WP_120705076.1">
    <property type="nucleotide sequence ID" value="NZ_CP032694.1"/>
</dbReference>
<dbReference type="InterPro" id="IPR013216">
    <property type="entry name" value="Methyltransf_11"/>
</dbReference>
<dbReference type="PANTHER" id="PTHR44068:SF11">
    <property type="entry name" value="GERANYL DIPHOSPHATE 2-C-METHYLTRANSFERASE"/>
    <property type="match status" value="1"/>
</dbReference>
<dbReference type="Proteomes" id="UP000282195">
    <property type="component" value="Chromosome"/>
</dbReference>
<dbReference type="CDD" id="cd02440">
    <property type="entry name" value="AdoMet_MTases"/>
    <property type="match status" value="1"/>
</dbReference>
<dbReference type="PANTHER" id="PTHR44068">
    <property type="entry name" value="ZGC:194242"/>
    <property type="match status" value="1"/>
</dbReference>
<keyword evidence="3" id="KW-0489">Methyltransferase</keyword>
<dbReference type="OrthoDB" id="7856199at2"/>
<evidence type="ECO:0000313" key="4">
    <source>
        <dbReference type="Proteomes" id="UP000282195"/>
    </source>
</evidence>
<dbReference type="GO" id="GO:0032259">
    <property type="term" value="P:methylation"/>
    <property type="evidence" value="ECO:0007669"/>
    <property type="project" value="UniProtKB-KW"/>
</dbReference>
<proteinExistence type="predicted"/>
<evidence type="ECO:0000313" key="3">
    <source>
        <dbReference type="EMBL" id="AYG60081.1"/>
    </source>
</evidence>